<proteinExistence type="predicted"/>
<organism evidence="2 3">
    <name type="scientific">Tenacibaculum skagerrakense</name>
    <dbReference type="NCBI Taxonomy" id="186571"/>
    <lineage>
        <taxon>Bacteria</taxon>
        <taxon>Pseudomonadati</taxon>
        <taxon>Bacteroidota</taxon>
        <taxon>Flavobacteriia</taxon>
        <taxon>Flavobacteriales</taxon>
        <taxon>Flavobacteriaceae</taxon>
        <taxon>Tenacibaculum</taxon>
    </lineage>
</organism>
<evidence type="ECO:0000256" key="1">
    <source>
        <dbReference type="SAM" id="SignalP"/>
    </source>
</evidence>
<protein>
    <recommendedName>
        <fullName evidence="4">GLPGLI family protein</fullName>
    </recommendedName>
</protein>
<feature type="signal peptide" evidence="1">
    <location>
        <begin position="1"/>
        <end position="26"/>
    </location>
</feature>
<evidence type="ECO:0008006" key="4">
    <source>
        <dbReference type="Google" id="ProtNLM"/>
    </source>
</evidence>
<reference evidence="2 3" key="1">
    <citation type="submission" date="2019-03" db="EMBL/GenBank/DDBJ databases">
        <title>Genomic Encyclopedia of Type Strains, Phase IV (KMG-IV): sequencing the most valuable type-strain genomes for metagenomic binning, comparative biology and taxonomic classification.</title>
        <authorList>
            <person name="Goeker M."/>
        </authorList>
    </citation>
    <scope>NUCLEOTIDE SEQUENCE [LARGE SCALE GENOMIC DNA]</scope>
    <source>
        <strain evidence="2 3">DSM 14836</strain>
    </source>
</reference>
<evidence type="ECO:0000313" key="2">
    <source>
        <dbReference type="EMBL" id="TCP28307.1"/>
    </source>
</evidence>
<dbReference type="AlphaFoldDB" id="A0A4R2P1B6"/>
<sequence>MMRKSFLKALGFIVVTLTVIALPAQTQLTNFRNVLKQNSTDIKDVIPIVNKENGNSVIFIADAKNVYGYKLNDQFQLIDKLASDTKKRKYKVFIGADIHDEDYRIFLSNPNKNKFTSINFSYSSKSTNHNEFELPLYEYFIQTISPANKLHFLTANKLSGELFLYNFDADGSPIKNKIDLESTLIAGKNGKAVRIANLLTTPDKINKFEKDVPNSIEAVSDKTKIYVRNNEIVITFDQNKEKTQVLTIDIETKKSSMKTFEKPLLNINSPRKKTNSFLYDKYIFEVAATKDIFSMQILNYNSGAFIKEYAVNKNETIAFKNTPIIQEGAVYNSYRELEKTKKFLRKITAENIGVSVIKVADDYLFTIGGYVKQARGGGGFMMGPGFGGIPIGGAGNVTFFFNPTMFAYNSFSSTKSTRIEGVFNDNFEHSPEKEVPENIFDKIDKHPTKSEVAKTIFKYKDFFIKGDMDTKTKTYYLTKFTQ</sequence>
<name>A0A4R2P1B6_9FLAO</name>
<accession>A0A4R2P1B6</accession>
<keyword evidence="3" id="KW-1185">Reference proteome</keyword>
<feature type="chain" id="PRO_5020225965" description="GLPGLI family protein" evidence="1">
    <location>
        <begin position="27"/>
        <end position="482"/>
    </location>
</feature>
<dbReference type="EMBL" id="SLXM01000001">
    <property type="protein sequence ID" value="TCP28307.1"/>
    <property type="molecule type" value="Genomic_DNA"/>
</dbReference>
<comment type="caution">
    <text evidence="2">The sequence shown here is derived from an EMBL/GenBank/DDBJ whole genome shotgun (WGS) entry which is preliminary data.</text>
</comment>
<evidence type="ECO:0000313" key="3">
    <source>
        <dbReference type="Proteomes" id="UP000294564"/>
    </source>
</evidence>
<dbReference type="Proteomes" id="UP000294564">
    <property type="component" value="Unassembled WGS sequence"/>
</dbReference>
<gene>
    <name evidence="2" type="ORF">EV195_101483</name>
</gene>
<keyword evidence="1" id="KW-0732">Signal</keyword>